<dbReference type="Proteomes" id="UP000348942">
    <property type="component" value="Chromosome 2"/>
</dbReference>
<evidence type="ECO:0000256" key="1">
    <source>
        <dbReference type="SAM" id="MobiDB-lite"/>
    </source>
</evidence>
<name>A0A5Q0TIT4_9VIBR</name>
<evidence type="ECO:0000259" key="2">
    <source>
        <dbReference type="Pfam" id="PF24746"/>
    </source>
</evidence>
<keyword evidence="4" id="KW-1185">Reference proteome</keyword>
<dbReference type="EMBL" id="CP045700">
    <property type="protein sequence ID" value="QGA66631.1"/>
    <property type="molecule type" value="Genomic_DNA"/>
</dbReference>
<dbReference type="InterPro" id="IPR056111">
    <property type="entry name" value="DUF7694"/>
</dbReference>
<feature type="region of interest" description="Disordered" evidence="1">
    <location>
        <begin position="1"/>
        <end position="23"/>
    </location>
</feature>
<evidence type="ECO:0000313" key="3">
    <source>
        <dbReference type="EMBL" id="QGA66631.1"/>
    </source>
</evidence>
<dbReference type="AlphaFoldDB" id="A0A5Q0TIT4"/>
<protein>
    <recommendedName>
        <fullName evidence="2">DUF7694 domain-containing protein</fullName>
    </recommendedName>
</protein>
<proteinExistence type="predicted"/>
<accession>A0A5Q0TIT4</accession>
<dbReference type="RefSeq" id="WP_153448764.1">
    <property type="nucleotide sequence ID" value="NZ_CP045700.1"/>
</dbReference>
<gene>
    <name evidence="3" type="ORF">GFB47_14575</name>
</gene>
<feature type="domain" description="DUF7694" evidence="2">
    <location>
        <begin position="50"/>
        <end position="104"/>
    </location>
</feature>
<dbReference type="Pfam" id="PF24746">
    <property type="entry name" value="DUF7694"/>
    <property type="match status" value="1"/>
</dbReference>
<reference evidence="3 4" key="1">
    <citation type="submission" date="2019-10" db="EMBL/GenBank/DDBJ databases">
        <title>Vibrio sp. nov., isolated from Coralline algae surface.</title>
        <authorList>
            <person name="Geng Y."/>
            <person name="Zhang X."/>
        </authorList>
    </citation>
    <scope>NUCLEOTIDE SEQUENCE [LARGE SCALE GENOMIC DNA]</scope>
    <source>
        <strain evidence="3 4">SM1977</strain>
    </source>
</reference>
<feature type="compositionally biased region" description="Basic residues" evidence="1">
    <location>
        <begin position="1"/>
        <end position="11"/>
    </location>
</feature>
<sequence>MKLKPFKKIHHSSFPPERNRKHPHHVYQSSQYLVQIYLESESLTRITVNSVKRKGSNWQDGITFDELQAIKSAVGYGDSCAVEVYPEDSELINDANMRHLWVLSERPDFAWTRDKNARRI</sequence>
<evidence type="ECO:0000313" key="4">
    <source>
        <dbReference type="Proteomes" id="UP000348942"/>
    </source>
</evidence>
<organism evidence="3 4">
    <name type="scientific">Vibrio algicola</name>
    <dbReference type="NCBI Taxonomy" id="2662262"/>
    <lineage>
        <taxon>Bacteria</taxon>
        <taxon>Pseudomonadati</taxon>
        <taxon>Pseudomonadota</taxon>
        <taxon>Gammaproteobacteria</taxon>
        <taxon>Vibrionales</taxon>
        <taxon>Vibrionaceae</taxon>
        <taxon>Vibrio</taxon>
    </lineage>
</organism>